<evidence type="ECO:0000256" key="2">
    <source>
        <dbReference type="ARBA" id="ARBA00022649"/>
    </source>
</evidence>
<keyword evidence="2" id="KW-1277">Toxin-antitoxin system</keyword>
<sequence length="93" mass="10397">MAGSEPAHPTYRVELTTAAARQLRRLDPQTGRRIAGAIELLAVDPRPPASRQLRGRPGFRVRVGDWRVLYTVDDGVLLVVVLRLGHRRDVYDG</sequence>
<accession>A0A7Y9RXR8</accession>
<dbReference type="EMBL" id="JACCAC010000001">
    <property type="protein sequence ID" value="NYG56688.1"/>
    <property type="molecule type" value="Genomic_DNA"/>
</dbReference>
<organism evidence="3 4">
    <name type="scientific">Nocardioides perillae</name>
    <dbReference type="NCBI Taxonomy" id="1119534"/>
    <lineage>
        <taxon>Bacteria</taxon>
        <taxon>Bacillati</taxon>
        <taxon>Actinomycetota</taxon>
        <taxon>Actinomycetes</taxon>
        <taxon>Propionibacteriales</taxon>
        <taxon>Nocardioidaceae</taxon>
        <taxon>Nocardioides</taxon>
    </lineage>
</organism>
<keyword evidence="4" id="KW-1185">Reference proteome</keyword>
<evidence type="ECO:0000256" key="1">
    <source>
        <dbReference type="ARBA" id="ARBA00006226"/>
    </source>
</evidence>
<comment type="caution">
    <text evidence="3">The sequence shown here is derived from an EMBL/GenBank/DDBJ whole genome shotgun (WGS) entry which is preliminary data.</text>
</comment>
<dbReference type="Proteomes" id="UP000544110">
    <property type="component" value="Unassembled WGS sequence"/>
</dbReference>
<dbReference type="InterPro" id="IPR007712">
    <property type="entry name" value="RelE/ParE_toxin"/>
</dbReference>
<evidence type="ECO:0000313" key="3">
    <source>
        <dbReference type="EMBL" id="NYG56688.1"/>
    </source>
</evidence>
<reference evidence="3 4" key="1">
    <citation type="submission" date="2020-07" db="EMBL/GenBank/DDBJ databases">
        <title>Sequencing the genomes of 1000 actinobacteria strains.</title>
        <authorList>
            <person name="Klenk H.-P."/>
        </authorList>
    </citation>
    <scope>NUCLEOTIDE SEQUENCE [LARGE SCALE GENOMIC DNA]</scope>
    <source>
        <strain evidence="3 4">DSM 24552</strain>
    </source>
</reference>
<dbReference type="PANTHER" id="PTHR35601:SF1">
    <property type="entry name" value="TOXIN RELE"/>
    <property type="match status" value="1"/>
</dbReference>
<gene>
    <name evidence="3" type="ORF">BJ989_002992</name>
</gene>
<name>A0A7Y9RXR8_9ACTN</name>
<dbReference type="Gene3D" id="3.30.2310.20">
    <property type="entry name" value="RelE-like"/>
    <property type="match status" value="1"/>
</dbReference>
<dbReference type="RefSeq" id="WP_179518902.1">
    <property type="nucleotide sequence ID" value="NZ_JACCAC010000001.1"/>
</dbReference>
<comment type="similarity">
    <text evidence="1">Belongs to the RelE toxin family.</text>
</comment>
<protein>
    <submittedName>
        <fullName evidence="3">mRNA interferase RelE/StbE</fullName>
    </submittedName>
</protein>
<dbReference type="Pfam" id="PF05016">
    <property type="entry name" value="ParE_toxin"/>
    <property type="match status" value="1"/>
</dbReference>
<dbReference type="InterPro" id="IPR035093">
    <property type="entry name" value="RelE/ParE_toxin_dom_sf"/>
</dbReference>
<dbReference type="SUPFAM" id="SSF143011">
    <property type="entry name" value="RelE-like"/>
    <property type="match status" value="1"/>
</dbReference>
<dbReference type="AlphaFoldDB" id="A0A7Y9RXR8"/>
<dbReference type="PANTHER" id="PTHR35601">
    <property type="entry name" value="TOXIN RELE"/>
    <property type="match status" value="1"/>
</dbReference>
<evidence type="ECO:0000313" key="4">
    <source>
        <dbReference type="Proteomes" id="UP000544110"/>
    </source>
</evidence>
<proteinExistence type="inferred from homology"/>